<dbReference type="InterPro" id="IPR011047">
    <property type="entry name" value="Quinoprotein_ADH-like_sf"/>
</dbReference>
<keyword evidence="3" id="KW-1185">Reference proteome</keyword>
<gene>
    <name evidence="2" type="ORF">XM47_11015</name>
</gene>
<keyword evidence="1" id="KW-0853">WD repeat</keyword>
<sequence length="312" mass="34645">MVSCSKAPPTEVLHQIHTDNGAYASALSQAGLYAAVSTQNGVLFWDTEKNLTKYVWNHKFKQNSQIHLVEISHDSQAVLTADRQNFAIWNINTGANKGFYSIDESSITSAKISNQGRFVALGLLNGKVIHINVETGRRIEFLGHTDRITQIAMSANGAYVLSGGYEGMAYLWNSKTGQVRNKFTHTGRISQVALDNQARYAFTANSMNQSWLWDLTTGKKITELNYPVRQQIFSSVVFSNNGEWLATGAPNQKVKLWSVKSGELLAEWPFEADSSTASVLDFAFSLDDNFLSAETSFGILQKWQIQGYLAKP</sequence>
<dbReference type="STRING" id="1513271.XM47_11015"/>
<dbReference type="PROSITE" id="PS50082">
    <property type="entry name" value="WD_REPEATS_2"/>
    <property type="match status" value="2"/>
</dbReference>
<dbReference type="Gene3D" id="2.130.10.10">
    <property type="entry name" value="YVTN repeat-like/Quinoprotein amine dehydrogenase"/>
    <property type="match status" value="1"/>
</dbReference>
<reference evidence="2 3" key="1">
    <citation type="submission" date="2015-04" db="EMBL/GenBank/DDBJ databases">
        <title>Draft Genome Sequence of the Novel Agar-Digesting Marine Bacterium Q1.</title>
        <authorList>
            <person name="Li Y."/>
            <person name="Li D."/>
            <person name="Chen G."/>
            <person name="Du Z."/>
        </authorList>
    </citation>
    <scope>NUCLEOTIDE SEQUENCE [LARGE SCALE GENOMIC DNA]</scope>
    <source>
        <strain evidence="2 3">Q1</strain>
    </source>
</reference>
<dbReference type="PANTHER" id="PTHR19879:SF9">
    <property type="entry name" value="TRANSCRIPTION INITIATION FACTOR TFIID SUBUNIT 5"/>
    <property type="match status" value="1"/>
</dbReference>
<dbReference type="PANTHER" id="PTHR19879">
    <property type="entry name" value="TRANSCRIPTION INITIATION FACTOR TFIID"/>
    <property type="match status" value="1"/>
</dbReference>
<evidence type="ECO:0000313" key="2">
    <source>
        <dbReference type="EMBL" id="KMT65091.1"/>
    </source>
</evidence>
<feature type="repeat" description="WD" evidence="1">
    <location>
        <begin position="226"/>
        <end position="267"/>
    </location>
</feature>
<dbReference type="EMBL" id="LAZL01000016">
    <property type="protein sequence ID" value="KMT65091.1"/>
    <property type="molecule type" value="Genomic_DNA"/>
</dbReference>
<dbReference type="InterPro" id="IPR001680">
    <property type="entry name" value="WD40_rpt"/>
</dbReference>
<protein>
    <submittedName>
        <fullName evidence="2">Uncharacterized protein</fullName>
    </submittedName>
</protein>
<feature type="repeat" description="WD" evidence="1">
    <location>
        <begin position="141"/>
        <end position="182"/>
    </location>
</feature>
<evidence type="ECO:0000313" key="3">
    <source>
        <dbReference type="Proteomes" id="UP000037600"/>
    </source>
</evidence>
<dbReference type="PROSITE" id="PS50294">
    <property type="entry name" value="WD_REPEATS_REGION"/>
    <property type="match status" value="1"/>
</dbReference>
<dbReference type="InterPro" id="IPR015943">
    <property type="entry name" value="WD40/YVTN_repeat-like_dom_sf"/>
</dbReference>
<organism evidence="2 3">
    <name type="scientific">Catenovulum maritimum</name>
    <dbReference type="NCBI Taxonomy" id="1513271"/>
    <lineage>
        <taxon>Bacteria</taxon>
        <taxon>Pseudomonadati</taxon>
        <taxon>Pseudomonadota</taxon>
        <taxon>Gammaproteobacteria</taxon>
        <taxon>Alteromonadales</taxon>
        <taxon>Alteromonadaceae</taxon>
        <taxon>Catenovulum</taxon>
    </lineage>
</organism>
<name>A0A0J8JKR8_9ALTE</name>
<dbReference type="SUPFAM" id="SSF50998">
    <property type="entry name" value="Quinoprotein alcohol dehydrogenase-like"/>
    <property type="match status" value="1"/>
</dbReference>
<dbReference type="SMART" id="SM00320">
    <property type="entry name" value="WD40"/>
    <property type="match status" value="5"/>
</dbReference>
<dbReference type="Pfam" id="PF00400">
    <property type="entry name" value="WD40"/>
    <property type="match status" value="2"/>
</dbReference>
<evidence type="ECO:0000256" key="1">
    <source>
        <dbReference type="PROSITE-ProRule" id="PRU00221"/>
    </source>
</evidence>
<proteinExistence type="predicted"/>
<accession>A0A0J8JKR8</accession>
<dbReference type="AlphaFoldDB" id="A0A0J8JKR8"/>
<comment type="caution">
    <text evidence="2">The sequence shown here is derived from an EMBL/GenBank/DDBJ whole genome shotgun (WGS) entry which is preliminary data.</text>
</comment>
<dbReference type="Proteomes" id="UP000037600">
    <property type="component" value="Unassembled WGS sequence"/>
</dbReference>